<reference evidence="2" key="1">
    <citation type="submission" date="2022-12" db="EMBL/GenBank/DDBJ databases">
        <title>New Phytohabitans aurantiacus sp. RD004123 nov., an actinomycete isolated from soil.</title>
        <authorList>
            <person name="Triningsih D.W."/>
            <person name="Harunari E."/>
            <person name="Igarashi Y."/>
        </authorList>
    </citation>
    <scope>NUCLEOTIDE SEQUENCE</scope>
    <source>
        <strain evidence="2">RD004123</strain>
    </source>
</reference>
<evidence type="ECO:0000313" key="2">
    <source>
        <dbReference type="EMBL" id="GLI03539.1"/>
    </source>
</evidence>
<keyword evidence="3" id="KW-1185">Reference proteome</keyword>
<dbReference type="Proteomes" id="UP001144280">
    <property type="component" value="Unassembled WGS sequence"/>
</dbReference>
<evidence type="ECO:0008006" key="4">
    <source>
        <dbReference type="Google" id="ProtNLM"/>
    </source>
</evidence>
<name>A0ABQ5R9W2_9ACTN</name>
<feature type="region of interest" description="Disordered" evidence="1">
    <location>
        <begin position="1"/>
        <end position="20"/>
    </location>
</feature>
<accession>A0ABQ5R9W2</accession>
<organism evidence="2 3">
    <name type="scientific">Phytohabitans aurantiacus</name>
    <dbReference type="NCBI Taxonomy" id="3016789"/>
    <lineage>
        <taxon>Bacteria</taxon>
        <taxon>Bacillati</taxon>
        <taxon>Actinomycetota</taxon>
        <taxon>Actinomycetes</taxon>
        <taxon>Micromonosporales</taxon>
        <taxon>Micromonosporaceae</taxon>
    </lineage>
</organism>
<sequence length="131" mass="12406">MASAVPSGGASASARPTASASAGTPVCADAFLATAPSGDSAGRLCTTLTGTGGSTVTFTPAAACRGTVGLRLSGVDASGVEFAHLETVSCAGGPATATFELASGAAPGSEVCGMLFAEDRYTAALACAPVE</sequence>
<dbReference type="EMBL" id="BSDI01000088">
    <property type="protein sequence ID" value="GLI03539.1"/>
    <property type="molecule type" value="Genomic_DNA"/>
</dbReference>
<proteinExistence type="predicted"/>
<evidence type="ECO:0000256" key="1">
    <source>
        <dbReference type="SAM" id="MobiDB-lite"/>
    </source>
</evidence>
<protein>
    <recommendedName>
        <fullName evidence="4">Subtilisin inhibitor domain-containing protein</fullName>
    </recommendedName>
</protein>
<gene>
    <name evidence="2" type="ORF">Pa4123_88170</name>
</gene>
<comment type="caution">
    <text evidence="2">The sequence shown here is derived from an EMBL/GenBank/DDBJ whole genome shotgun (WGS) entry which is preliminary data.</text>
</comment>
<dbReference type="RefSeq" id="WP_281905843.1">
    <property type="nucleotide sequence ID" value="NZ_BSDI01000088.1"/>
</dbReference>
<evidence type="ECO:0000313" key="3">
    <source>
        <dbReference type="Proteomes" id="UP001144280"/>
    </source>
</evidence>